<protein>
    <submittedName>
        <fullName evidence="3">Transcriptional regulator</fullName>
    </submittedName>
</protein>
<evidence type="ECO:0000313" key="3">
    <source>
        <dbReference type="EMBL" id="MCS3711236.1"/>
    </source>
</evidence>
<organism evidence="3 4">
    <name type="scientific">Salinibacter ruber</name>
    <dbReference type="NCBI Taxonomy" id="146919"/>
    <lineage>
        <taxon>Bacteria</taxon>
        <taxon>Pseudomonadati</taxon>
        <taxon>Rhodothermota</taxon>
        <taxon>Rhodothermia</taxon>
        <taxon>Rhodothermales</taxon>
        <taxon>Salinibacteraceae</taxon>
        <taxon>Salinibacter</taxon>
    </lineage>
</organism>
<dbReference type="InterPro" id="IPR010985">
    <property type="entry name" value="Ribbon_hlx_hlx"/>
</dbReference>
<dbReference type="EMBL" id="JANUAE010000012">
    <property type="protein sequence ID" value="MCS3711236.1"/>
    <property type="molecule type" value="Genomic_DNA"/>
</dbReference>
<dbReference type="InterPro" id="IPR013321">
    <property type="entry name" value="Arc_rbn_hlx_hlx"/>
</dbReference>
<feature type="compositionally biased region" description="Basic and acidic residues" evidence="1">
    <location>
        <begin position="90"/>
        <end position="99"/>
    </location>
</feature>
<sequence length="99" mass="11108">MAQLTVRIDEDLKGHLQTLARQEGKSTSDVVRSLVQRYVRDRDRGAALRDLWKQMQKRAEETEAGREDIEGAIASVREKVHAGENPVKGSRSEPAGDRP</sequence>
<name>A0A9X2TIG5_9BACT</name>
<dbReference type="GO" id="GO:0006355">
    <property type="term" value="P:regulation of DNA-templated transcription"/>
    <property type="evidence" value="ECO:0007669"/>
    <property type="project" value="InterPro"/>
</dbReference>
<dbReference type="Proteomes" id="UP001155057">
    <property type="component" value="Unassembled WGS sequence"/>
</dbReference>
<dbReference type="Gene3D" id="1.10.1220.10">
    <property type="entry name" value="Met repressor-like"/>
    <property type="match status" value="1"/>
</dbReference>
<evidence type="ECO:0000256" key="1">
    <source>
        <dbReference type="SAM" id="MobiDB-lite"/>
    </source>
</evidence>
<evidence type="ECO:0000313" key="4">
    <source>
        <dbReference type="Proteomes" id="UP001155057"/>
    </source>
</evidence>
<dbReference type="AlphaFoldDB" id="A0A9X2TIG5"/>
<dbReference type="InterPro" id="IPR002145">
    <property type="entry name" value="CopG"/>
</dbReference>
<dbReference type="SUPFAM" id="SSF47598">
    <property type="entry name" value="Ribbon-helix-helix"/>
    <property type="match status" value="1"/>
</dbReference>
<comment type="caution">
    <text evidence="3">The sequence shown here is derived from an EMBL/GenBank/DDBJ whole genome shotgun (WGS) entry which is preliminary data.</text>
</comment>
<proteinExistence type="predicted"/>
<evidence type="ECO:0000259" key="2">
    <source>
        <dbReference type="Pfam" id="PF01402"/>
    </source>
</evidence>
<gene>
    <name evidence="3" type="ORF">GGP61_002869</name>
</gene>
<feature type="domain" description="Ribbon-helix-helix protein CopG" evidence="2">
    <location>
        <begin position="3"/>
        <end position="40"/>
    </location>
</feature>
<feature type="compositionally biased region" description="Basic and acidic residues" evidence="1">
    <location>
        <begin position="57"/>
        <end position="69"/>
    </location>
</feature>
<reference evidence="3" key="1">
    <citation type="submission" date="2022-08" db="EMBL/GenBank/DDBJ databases">
        <title>Genomic Encyclopedia of Type Strains, Phase V (KMG-V): Genome sequencing to study the core and pangenomes of soil and plant-associated prokaryotes.</title>
        <authorList>
            <person name="Whitman W."/>
        </authorList>
    </citation>
    <scope>NUCLEOTIDE SEQUENCE</scope>
    <source>
        <strain evidence="3">SP3049</strain>
    </source>
</reference>
<dbReference type="Pfam" id="PF01402">
    <property type="entry name" value="RHH_1"/>
    <property type="match status" value="1"/>
</dbReference>
<feature type="region of interest" description="Disordered" evidence="1">
    <location>
        <begin position="57"/>
        <end position="99"/>
    </location>
</feature>
<dbReference type="RefSeq" id="WP_259108067.1">
    <property type="nucleotide sequence ID" value="NZ_JANUAE010000012.1"/>
</dbReference>
<accession>A0A9X2TIG5</accession>